<reference evidence="2 3" key="1">
    <citation type="journal article" date="2019" name="Nat. Microbiol.">
        <title>Expanding anaerobic alkane metabolism in the domain of Archaea.</title>
        <authorList>
            <person name="Wang Y."/>
            <person name="Wegener G."/>
            <person name="Hou J."/>
            <person name="Wang F."/>
            <person name="Xiao X."/>
        </authorList>
    </citation>
    <scope>NUCLEOTIDE SEQUENCE [LARGE SCALE GENOMIC DNA]</scope>
    <source>
        <strain evidence="2">WYZ-LMO11</strain>
    </source>
</reference>
<comment type="caution">
    <text evidence="2">The sequence shown here is derived from an EMBL/GenBank/DDBJ whole genome shotgun (WGS) entry which is preliminary data.</text>
</comment>
<dbReference type="InterPro" id="IPR036388">
    <property type="entry name" value="WH-like_DNA-bd_sf"/>
</dbReference>
<keyword evidence="2" id="KW-0238">DNA-binding</keyword>
<dbReference type="EMBL" id="QNVI01000038">
    <property type="protein sequence ID" value="TDA39072.1"/>
    <property type="molecule type" value="Genomic_DNA"/>
</dbReference>
<dbReference type="InterPro" id="IPR036390">
    <property type="entry name" value="WH_DNA-bd_sf"/>
</dbReference>
<accession>A0A523BDY3</accession>
<evidence type="ECO:0000313" key="2">
    <source>
        <dbReference type="EMBL" id="TDA39072.1"/>
    </source>
</evidence>
<proteinExistence type="predicted"/>
<sequence>MKYDKSAHIIILELLKKENKPMRASEISKITGINRNTVRGRLQELKKKGLVKNTVDGWIYTK</sequence>
<dbReference type="InterPro" id="IPR011991">
    <property type="entry name" value="ArsR-like_HTH"/>
</dbReference>
<dbReference type="AlphaFoldDB" id="A0A523BDY3"/>
<evidence type="ECO:0000313" key="3">
    <source>
        <dbReference type="Proteomes" id="UP000317265"/>
    </source>
</evidence>
<dbReference type="SUPFAM" id="SSF46785">
    <property type="entry name" value="Winged helix' DNA-binding domain"/>
    <property type="match status" value="1"/>
</dbReference>
<dbReference type="Proteomes" id="UP000317265">
    <property type="component" value="Unassembled WGS sequence"/>
</dbReference>
<feature type="domain" description="HTH iclR-type" evidence="1">
    <location>
        <begin position="11"/>
        <end position="52"/>
    </location>
</feature>
<dbReference type="InterPro" id="IPR005471">
    <property type="entry name" value="Tscrpt_reg_IclR_N"/>
</dbReference>
<organism evidence="2 3">
    <name type="scientific">Thermoproteota archaeon</name>
    <dbReference type="NCBI Taxonomy" id="2056631"/>
    <lineage>
        <taxon>Archaea</taxon>
        <taxon>Thermoproteota</taxon>
    </lineage>
</organism>
<evidence type="ECO:0000259" key="1">
    <source>
        <dbReference type="Pfam" id="PF09339"/>
    </source>
</evidence>
<dbReference type="Gene3D" id="1.10.10.10">
    <property type="entry name" value="Winged helix-like DNA-binding domain superfamily/Winged helix DNA-binding domain"/>
    <property type="match status" value="1"/>
</dbReference>
<gene>
    <name evidence="2" type="ORF">DSO09_02810</name>
</gene>
<dbReference type="Pfam" id="PF09339">
    <property type="entry name" value="HTH_IclR"/>
    <property type="match status" value="1"/>
</dbReference>
<dbReference type="GO" id="GO:0003677">
    <property type="term" value="F:DNA binding"/>
    <property type="evidence" value="ECO:0007669"/>
    <property type="project" value="UniProtKB-KW"/>
</dbReference>
<protein>
    <submittedName>
        <fullName evidence="2">DNA-binding protein</fullName>
    </submittedName>
</protein>
<name>A0A523BDY3_9CREN</name>
<dbReference type="GO" id="GO:0006355">
    <property type="term" value="P:regulation of DNA-templated transcription"/>
    <property type="evidence" value="ECO:0007669"/>
    <property type="project" value="InterPro"/>
</dbReference>
<dbReference type="CDD" id="cd00090">
    <property type="entry name" value="HTH_ARSR"/>
    <property type="match status" value="1"/>
</dbReference>